<evidence type="ECO:0000313" key="2">
    <source>
        <dbReference type="EMBL" id="GEK47313.1"/>
    </source>
</evidence>
<dbReference type="InterPro" id="IPR013762">
    <property type="entry name" value="Integrase-like_cat_sf"/>
</dbReference>
<evidence type="ECO:0000313" key="3">
    <source>
        <dbReference type="Proteomes" id="UP000321275"/>
    </source>
</evidence>
<protein>
    <submittedName>
        <fullName evidence="2">Uncharacterized protein</fullName>
    </submittedName>
</protein>
<dbReference type="SUPFAM" id="SSF56349">
    <property type="entry name" value="DNA breaking-rejoining enzymes"/>
    <property type="match status" value="1"/>
</dbReference>
<comment type="caution">
    <text evidence="2">The sequence shown here is derived from an EMBL/GenBank/DDBJ whole genome shotgun (WGS) entry which is preliminary data.</text>
</comment>
<name>A0A510X7H5_9GAMM</name>
<gene>
    <name evidence="2" type="ORF">HPA02_15960</name>
</gene>
<sequence length="48" mass="5694">MLFAVLRQQRNPKLTRIALETGMRLSEILRLTRSQVDLHRSLVRLFDT</sequence>
<dbReference type="AlphaFoldDB" id="A0A510X7H5"/>
<keyword evidence="3" id="KW-1185">Reference proteome</keyword>
<reference evidence="2 3" key="1">
    <citation type="submission" date="2019-07" db="EMBL/GenBank/DDBJ databases">
        <title>Whole genome shotgun sequence of Halomonas pacifica NBRC 102220.</title>
        <authorList>
            <person name="Hosoyama A."/>
            <person name="Uohara A."/>
            <person name="Ohji S."/>
            <person name="Ichikawa N."/>
        </authorList>
    </citation>
    <scope>NUCLEOTIDE SEQUENCE [LARGE SCALE GENOMIC DNA]</scope>
    <source>
        <strain evidence="2 3">NBRC 102220</strain>
    </source>
</reference>
<dbReference type="GO" id="GO:0015074">
    <property type="term" value="P:DNA integration"/>
    <property type="evidence" value="ECO:0007669"/>
    <property type="project" value="InterPro"/>
</dbReference>
<proteinExistence type="predicted"/>
<dbReference type="InterPro" id="IPR011010">
    <property type="entry name" value="DNA_brk_join_enz"/>
</dbReference>
<dbReference type="Gene3D" id="1.10.443.10">
    <property type="entry name" value="Intergrase catalytic core"/>
    <property type="match status" value="1"/>
</dbReference>
<accession>A0A510X7H5</accession>
<organism evidence="2 3">
    <name type="scientific">Bisbaumannia pacifica</name>
    <dbReference type="NCBI Taxonomy" id="77098"/>
    <lineage>
        <taxon>Bacteria</taxon>
        <taxon>Pseudomonadati</taxon>
        <taxon>Pseudomonadota</taxon>
        <taxon>Gammaproteobacteria</taxon>
        <taxon>Oceanospirillales</taxon>
        <taxon>Halomonadaceae</taxon>
        <taxon>Bisbaumannia</taxon>
    </lineage>
</organism>
<dbReference type="GO" id="GO:0006310">
    <property type="term" value="P:DNA recombination"/>
    <property type="evidence" value="ECO:0007669"/>
    <property type="project" value="UniProtKB-KW"/>
</dbReference>
<evidence type="ECO:0000256" key="1">
    <source>
        <dbReference type="ARBA" id="ARBA00023172"/>
    </source>
</evidence>
<dbReference type="EMBL" id="BJUK01000014">
    <property type="protein sequence ID" value="GEK47313.1"/>
    <property type="molecule type" value="Genomic_DNA"/>
</dbReference>
<dbReference type="Proteomes" id="UP000321275">
    <property type="component" value="Unassembled WGS sequence"/>
</dbReference>
<keyword evidence="1" id="KW-0233">DNA recombination</keyword>
<dbReference type="GO" id="GO:0003677">
    <property type="term" value="F:DNA binding"/>
    <property type="evidence" value="ECO:0007669"/>
    <property type="project" value="InterPro"/>
</dbReference>